<gene>
    <name evidence="2" type="ORF">ATY39_10670</name>
</gene>
<comment type="similarity">
    <text evidence="1">Belongs to the UPF0342 family.</text>
</comment>
<dbReference type="STRING" id="241244.ATY39_10670"/>
<dbReference type="HAMAP" id="MF_01526">
    <property type="entry name" value="UPF0342"/>
    <property type="match status" value="1"/>
</dbReference>
<dbReference type="OrthoDB" id="9811402at2"/>
<reference evidence="3" key="2">
    <citation type="submission" date="2016-03" db="EMBL/GenBank/DDBJ databases">
        <authorList>
            <person name="Seldin L."/>
        </authorList>
    </citation>
    <scope>NUCLEOTIDE SEQUENCE [LARGE SCALE GENOMIC DNA]</scope>
    <source>
        <strain evidence="3">PP9</strain>
    </source>
</reference>
<dbReference type="Pfam" id="PF06133">
    <property type="entry name" value="Com_YlbF"/>
    <property type="match status" value="1"/>
</dbReference>
<dbReference type="SUPFAM" id="SSF158622">
    <property type="entry name" value="YheA/YmcA-like"/>
    <property type="match status" value="1"/>
</dbReference>
<dbReference type="InterPro" id="IPR010368">
    <property type="entry name" value="Com_YlbF"/>
</dbReference>
<protein>
    <recommendedName>
        <fullName evidence="1">UPF0342 protein ATY39_10670</fullName>
    </recommendedName>
</protein>
<dbReference type="AlphaFoldDB" id="A0A143HDQ2"/>
<reference evidence="2 3" key="1">
    <citation type="journal article" date="2016" name="Genome Announc.">
        <title>Whole-Genome Sequence of Rummeliibacillus stabekisii Strain PP9 Isolated from Antarctic Soil.</title>
        <authorList>
            <person name="da Mota F.F."/>
            <person name="Vollu R.E."/>
            <person name="Jurelevicius D."/>
            <person name="Seldin L."/>
        </authorList>
    </citation>
    <scope>NUCLEOTIDE SEQUENCE [LARGE SCALE GENOMIC DNA]</scope>
    <source>
        <strain evidence="2 3">PP9</strain>
    </source>
</reference>
<dbReference type="KEGG" id="rst:ATY39_10670"/>
<dbReference type="Gene3D" id="1.20.1500.10">
    <property type="entry name" value="YheA/YmcA-like"/>
    <property type="match status" value="1"/>
</dbReference>
<proteinExistence type="inferred from homology"/>
<evidence type="ECO:0000313" key="3">
    <source>
        <dbReference type="Proteomes" id="UP000076021"/>
    </source>
</evidence>
<dbReference type="InterPro" id="IPR023378">
    <property type="entry name" value="YheA/YmcA-like_dom_sf"/>
</dbReference>
<name>A0A143HDQ2_9BACL</name>
<organism evidence="2 3">
    <name type="scientific">Rummeliibacillus stabekisii</name>
    <dbReference type="NCBI Taxonomy" id="241244"/>
    <lineage>
        <taxon>Bacteria</taxon>
        <taxon>Bacillati</taxon>
        <taxon>Bacillota</taxon>
        <taxon>Bacilli</taxon>
        <taxon>Bacillales</taxon>
        <taxon>Caryophanaceae</taxon>
        <taxon>Rummeliibacillus</taxon>
    </lineage>
</organism>
<dbReference type="EMBL" id="CP014806">
    <property type="protein sequence ID" value="AMW99864.1"/>
    <property type="molecule type" value="Genomic_DNA"/>
</dbReference>
<evidence type="ECO:0000256" key="1">
    <source>
        <dbReference type="HAMAP-Rule" id="MF_01526"/>
    </source>
</evidence>
<keyword evidence="3" id="KW-1185">Reference proteome</keyword>
<dbReference type="Proteomes" id="UP000076021">
    <property type="component" value="Chromosome"/>
</dbReference>
<accession>A0A143HDQ2</accession>
<sequence length="115" mass="13153">MVNIYNEINALEGTFRKTNEYSALKKAIETVKGDKEAKAIFKSFREVQMKLQKKQMQGEQIGEDELQYAQKTAQLAQQNKKIANMLQAEMALSGLIEEINRTLVKPIEGLYNELN</sequence>
<evidence type="ECO:0000313" key="2">
    <source>
        <dbReference type="EMBL" id="AMW99864.1"/>
    </source>
</evidence>
<dbReference type="RefSeq" id="WP_066789619.1">
    <property type="nucleotide sequence ID" value="NZ_BJVD01000004.1"/>
</dbReference>